<gene>
    <name evidence="5" type="ORF">SDC9_196713</name>
</gene>
<evidence type="ECO:0000313" key="5">
    <source>
        <dbReference type="EMBL" id="MPN49100.1"/>
    </source>
</evidence>
<keyword evidence="2" id="KW-1278">Translocase</keyword>
<dbReference type="InterPro" id="IPR013611">
    <property type="entry name" value="Transp-assoc_OB_typ2"/>
</dbReference>
<keyword evidence="3" id="KW-0472">Membrane</keyword>
<dbReference type="GO" id="GO:0005524">
    <property type="term" value="F:ATP binding"/>
    <property type="evidence" value="ECO:0007669"/>
    <property type="project" value="InterPro"/>
</dbReference>
<proteinExistence type="predicted"/>
<dbReference type="PANTHER" id="PTHR43875:SF15">
    <property type="entry name" value="TREHALOSE IMPORT ATP-BINDING PROTEIN SUGC"/>
    <property type="match status" value="1"/>
</dbReference>
<dbReference type="Pfam" id="PF08402">
    <property type="entry name" value="TOBE_2"/>
    <property type="match status" value="1"/>
</dbReference>
<sequence length="188" mass="21385">MLNITVLYVTHDQQEALSIPDRVIVMNKGKVIQVGKPREVYNHPKTPFVADFIGNSNFYDVCVNQVGMHSVQIMLQDLEFEVPLNNCEHRPTREEMLLLCINPITIDIESDSPGIGKNQCRALVELCQFSGQAFEYTLNFGDASIRVVQPNIMGDAPQFEIGTEVVLTFHPDTFNLFRMEEPDEQRKV</sequence>
<dbReference type="EMBL" id="VSSQ01112045">
    <property type="protein sequence ID" value="MPN49100.1"/>
    <property type="molecule type" value="Genomic_DNA"/>
</dbReference>
<dbReference type="InterPro" id="IPR008995">
    <property type="entry name" value="Mo/tungstate-bd_C_term_dom"/>
</dbReference>
<organism evidence="5">
    <name type="scientific">bioreactor metagenome</name>
    <dbReference type="NCBI Taxonomy" id="1076179"/>
    <lineage>
        <taxon>unclassified sequences</taxon>
        <taxon>metagenomes</taxon>
        <taxon>ecological metagenomes</taxon>
    </lineage>
</organism>
<dbReference type="SUPFAM" id="SSF50331">
    <property type="entry name" value="MOP-like"/>
    <property type="match status" value="1"/>
</dbReference>
<dbReference type="AlphaFoldDB" id="A0A645ID94"/>
<evidence type="ECO:0000256" key="2">
    <source>
        <dbReference type="ARBA" id="ARBA00022967"/>
    </source>
</evidence>
<dbReference type="Gene3D" id="3.40.50.300">
    <property type="entry name" value="P-loop containing nucleotide triphosphate hydrolases"/>
    <property type="match status" value="1"/>
</dbReference>
<evidence type="ECO:0000256" key="1">
    <source>
        <dbReference type="ARBA" id="ARBA00022475"/>
    </source>
</evidence>
<dbReference type="Gene3D" id="2.40.50.100">
    <property type="match status" value="1"/>
</dbReference>
<dbReference type="GO" id="GO:0016887">
    <property type="term" value="F:ATP hydrolysis activity"/>
    <property type="evidence" value="ECO:0007669"/>
    <property type="project" value="InterPro"/>
</dbReference>
<dbReference type="GO" id="GO:0055052">
    <property type="term" value="C:ATP-binding cassette (ABC) transporter complex, substrate-binding subunit-containing"/>
    <property type="evidence" value="ECO:0007669"/>
    <property type="project" value="TreeGrafter"/>
</dbReference>
<evidence type="ECO:0000259" key="4">
    <source>
        <dbReference type="Pfam" id="PF08402"/>
    </source>
</evidence>
<dbReference type="GO" id="GO:0022857">
    <property type="term" value="F:transmembrane transporter activity"/>
    <property type="evidence" value="ECO:0007669"/>
    <property type="project" value="InterPro"/>
</dbReference>
<reference evidence="5" key="1">
    <citation type="submission" date="2019-08" db="EMBL/GenBank/DDBJ databases">
        <authorList>
            <person name="Kucharzyk K."/>
            <person name="Murdoch R.W."/>
            <person name="Higgins S."/>
            <person name="Loffler F."/>
        </authorList>
    </citation>
    <scope>NUCLEOTIDE SEQUENCE</scope>
</reference>
<evidence type="ECO:0000256" key="3">
    <source>
        <dbReference type="ARBA" id="ARBA00023136"/>
    </source>
</evidence>
<dbReference type="InterPro" id="IPR047641">
    <property type="entry name" value="ABC_transpr_MalK/UgpC-like"/>
</dbReference>
<name>A0A645ID94_9ZZZZ</name>
<feature type="domain" description="Transport-associated OB type 2" evidence="4">
    <location>
        <begin position="114"/>
        <end position="173"/>
    </location>
</feature>
<dbReference type="InterPro" id="IPR027417">
    <property type="entry name" value="P-loop_NTPase"/>
</dbReference>
<protein>
    <recommendedName>
        <fullName evidence="4">Transport-associated OB type 2 domain-containing protein</fullName>
    </recommendedName>
</protein>
<dbReference type="SUPFAM" id="SSF52540">
    <property type="entry name" value="P-loop containing nucleoside triphosphate hydrolases"/>
    <property type="match status" value="1"/>
</dbReference>
<keyword evidence="1" id="KW-1003">Cell membrane</keyword>
<comment type="caution">
    <text evidence="5">The sequence shown here is derived from an EMBL/GenBank/DDBJ whole genome shotgun (WGS) entry which is preliminary data.</text>
</comment>
<accession>A0A645ID94</accession>
<dbReference type="PANTHER" id="PTHR43875">
    <property type="entry name" value="MALTODEXTRIN IMPORT ATP-BINDING PROTEIN MSMX"/>
    <property type="match status" value="1"/>
</dbReference>